<evidence type="ECO:0000313" key="3">
    <source>
        <dbReference type="Proteomes" id="UP000295172"/>
    </source>
</evidence>
<reference evidence="2 3" key="1">
    <citation type="submission" date="2019-02" db="EMBL/GenBank/DDBJ databases">
        <title>Draft genome sequences of novel Actinobacteria.</title>
        <authorList>
            <person name="Sahin N."/>
            <person name="Ay H."/>
            <person name="Saygin H."/>
        </authorList>
    </citation>
    <scope>NUCLEOTIDE SEQUENCE [LARGE SCALE GENOMIC DNA]</scope>
    <source>
        <strain evidence="2 3">16K104</strain>
    </source>
</reference>
<gene>
    <name evidence="2" type="ORF">E1218_18560</name>
</gene>
<dbReference type="AlphaFoldDB" id="A0A4R4WYN8"/>
<protein>
    <submittedName>
        <fullName evidence="2">Uncharacterized protein</fullName>
    </submittedName>
</protein>
<organism evidence="2 3">
    <name type="scientific">Kribbella turkmenica</name>
    <dbReference type="NCBI Taxonomy" id="2530375"/>
    <lineage>
        <taxon>Bacteria</taxon>
        <taxon>Bacillati</taxon>
        <taxon>Actinomycetota</taxon>
        <taxon>Actinomycetes</taxon>
        <taxon>Propionibacteriales</taxon>
        <taxon>Kribbellaceae</taxon>
        <taxon>Kribbella</taxon>
    </lineage>
</organism>
<feature type="region of interest" description="Disordered" evidence="1">
    <location>
        <begin position="432"/>
        <end position="452"/>
    </location>
</feature>
<keyword evidence="3" id="KW-1185">Reference proteome</keyword>
<dbReference type="Proteomes" id="UP000295172">
    <property type="component" value="Unassembled WGS sequence"/>
</dbReference>
<evidence type="ECO:0000313" key="2">
    <source>
        <dbReference type="EMBL" id="TDD22918.1"/>
    </source>
</evidence>
<sequence>MGDISRHLDIFLSTRAAIPAGLLADAGLTVADLTYVELGNFLTDVSQFRDPVAYTLALPDAQQREALAEFFRELVSGTTHALFGDDGCRRSDGVWAAIDPIPAARVTEVYDEFFTQYYPHEHADQPPYVWEASQRSSDPLYRPSARGVMTVVDDHYVAYLAEGLMEVEDDWRTLDLAGRQRLLVRLGKLLHGVEDWFFHSNVAELLELGPFGREPGESDEDLLRRFVTATARRRPEFVAADPVGLVRLRRRLYRRLRFPTPDGGTVPALRHAYPGFPTSQDTADTLLQALDELKLPPTAFQDGVGELVTQYAVEVLQPLVDASAAATAVLDEKGEIFGQAADNGAFAEVVGSHSLMSKDTPTSEPFFEDARTLATVASSIVVALLLHQVAVPAGDRPLGWDQILRRLIRYPPPSAGWERRALAGEQVHPEFARLAEDTTRPPGCSRSRRSELEDRYRRLAQELSG</sequence>
<evidence type="ECO:0000256" key="1">
    <source>
        <dbReference type="SAM" id="MobiDB-lite"/>
    </source>
</evidence>
<dbReference type="RefSeq" id="WP_132321805.1">
    <property type="nucleotide sequence ID" value="NZ_SMKR01000077.1"/>
</dbReference>
<proteinExistence type="predicted"/>
<dbReference type="EMBL" id="SMKR01000077">
    <property type="protein sequence ID" value="TDD22918.1"/>
    <property type="molecule type" value="Genomic_DNA"/>
</dbReference>
<name>A0A4R4WYN8_9ACTN</name>
<comment type="caution">
    <text evidence="2">The sequence shown here is derived from an EMBL/GenBank/DDBJ whole genome shotgun (WGS) entry which is preliminary data.</text>
</comment>
<accession>A0A4R4WYN8</accession>
<dbReference type="OrthoDB" id="3796606at2"/>